<organism evidence="4 5">
    <name type="scientific">Streptomyces smaragdinus</name>
    <dbReference type="NCBI Taxonomy" id="2585196"/>
    <lineage>
        <taxon>Bacteria</taxon>
        <taxon>Bacillati</taxon>
        <taxon>Actinomycetota</taxon>
        <taxon>Actinomycetes</taxon>
        <taxon>Kitasatosporales</taxon>
        <taxon>Streptomycetaceae</taxon>
        <taxon>Streptomyces</taxon>
    </lineage>
</organism>
<dbReference type="InterPro" id="IPR041033">
    <property type="entry name" value="SpaA_PFL_dom_1"/>
</dbReference>
<evidence type="ECO:0000259" key="2">
    <source>
        <dbReference type="Pfam" id="PF17802"/>
    </source>
</evidence>
<proteinExistence type="predicted"/>
<dbReference type="InterPro" id="IPR013783">
    <property type="entry name" value="Ig-like_fold"/>
</dbReference>
<dbReference type="SUPFAM" id="SSF50985">
    <property type="entry name" value="RCC1/BLIP-II"/>
    <property type="match status" value="1"/>
</dbReference>
<dbReference type="AlphaFoldDB" id="A0A7K0CNI5"/>
<dbReference type="InterPro" id="IPR009091">
    <property type="entry name" value="RCC1/BLIP-II"/>
</dbReference>
<dbReference type="Pfam" id="PF00415">
    <property type="entry name" value="RCC1"/>
    <property type="match status" value="2"/>
</dbReference>
<keyword evidence="1" id="KW-0677">Repeat</keyword>
<dbReference type="PROSITE" id="PS50012">
    <property type="entry name" value="RCC1_3"/>
    <property type="match status" value="6"/>
</dbReference>
<accession>A0A7K0CNI5</accession>
<feature type="domain" description="SpaA-like prealbumin fold" evidence="2">
    <location>
        <begin position="418"/>
        <end position="499"/>
    </location>
</feature>
<dbReference type="InterPro" id="IPR051625">
    <property type="entry name" value="Signaling_Regulatory_Domain"/>
</dbReference>
<dbReference type="Pfam" id="PF17802">
    <property type="entry name" value="SpaA"/>
    <property type="match status" value="1"/>
</dbReference>
<dbReference type="Gene3D" id="2.130.10.30">
    <property type="entry name" value="Regulator of chromosome condensation 1/beta-lactamase-inhibitor protein II"/>
    <property type="match status" value="2"/>
</dbReference>
<evidence type="ECO:0000256" key="1">
    <source>
        <dbReference type="ARBA" id="ARBA00022737"/>
    </source>
</evidence>
<protein>
    <recommendedName>
        <fullName evidence="6">Alpha-tubulin suppressor</fullName>
    </recommendedName>
</protein>
<dbReference type="Gene3D" id="2.60.40.10">
    <property type="entry name" value="Immunoglobulins"/>
    <property type="match status" value="1"/>
</dbReference>
<dbReference type="EMBL" id="WEGJ01000020">
    <property type="protein sequence ID" value="MQY14324.1"/>
    <property type="molecule type" value="Genomic_DNA"/>
</dbReference>
<comment type="caution">
    <text evidence="4">The sequence shown here is derived from an EMBL/GenBank/DDBJ whole genome shotgun (WGS) entry which is preliminary data.</text>
</comment>
<dbReference type="Pfam" id="PF25390">
    <property type="entry name" value="WD40_RLD"/>
    <property type="match status" value="1"/>
</dbReference>
<keyword evidence="5" id="KW-1185">Reference proteome</keyword>
<evidence type="ECO:0000259" key="3">
    <source>
        <dbReference type="Pfam" id="PF25390"/>
    </source>
</evidence>
<dbReference type="OrthoDB" id="9796385at2"/>
<gene>
    <name evidence="4" type="ORF">SRB5_44880</name>
</gene>
<dbReference type="PROSITE" id="PS00626">
    <property type="entry name" value="RCC1_2"/>
    <property type="match status" value="1"/>
</dbReference>
<dbReference type="RefSeq" id="WP_153454896.1">
    <property type="nucleotide sequence ID" value="NZ_WEGJ01000020.1"/>
</dbReference>
<dbReference type="Proteomes" id="UP000466345">
    <property type="component" value="Unassembled WGS sequence"/>
</dbReference>
<dbReference type="InterPro" id="IPR058923">
    <property type="entry name" value="RCC1-like_dom"/>
</dbReference>
<evidence type="ECO:0008006" key="6">
    <source>
        <dbReference type="Google" id="ProtNLM"/>
    </source>
</evidence>
<sequence>MSALNLIRSARTHSDARRRTAVAATVLWGLLAGLGLTAQPAAAQENPPEGDAALSWGYNRFGQLGDGSTEDRPLPGDVMLPDDVHLVDIEAGRYHALGITSTGRVLAWGDNSRGQLGDGTEEVRLTPVEVELPADARIVRAAGGAHFSLALAEDGRLFGWGDNSYGQLGDDTTTEHHTPVEVHLPDGVQVTQVAAGGGHSLALTSAGDVLAWGHNFYGELGDGGNTDRHEPVETLLPAGADVSEVAVGWRHSLALTTDGDVLAWGNNTFGQLGDNTAEGRNEPVAVHLPAGVSVVDIGSGSYHSLAATSDGDVLAWGDNFWGQLGDGTREERRTPVTARLPEEAHVADVVGGYYHSLARTDDGRLLAWGEDVTEEVPSRLNPLWVDIPDGETVVEYSGGRIFSLAVTRRAVLPRTGVIVATKVAADTSDPLPGAVLRLWRETNGQAGLQTEGENPDTAIGEGCATDGDGVCEFGELPTGSYYIEETDVPDGFVLPEDPVSGPYEIDGNGGQAAALLSNERAECAKGDKTC</sequence>
<dbReference type="InterPro" id="IPR000408">
    <property type="entry name" value="Reg_chr_condens"/>
</dbReference>
<reference evidence="4 5" key="1">
    <citation type="submission" date="2019-10" db="EMBL/GenBank/DDBJ databases">
        <title>Streptomyces smaragdinus sp. nov. and Streptomyces fabii sp. nov., isolated from the gut of fungus growing-termite Macrotermes natalensis.</title>
        <authorList>
            <person name="Schwitalla J."/>
            <person name="Benndorf R."/>
            <person name="Martin K."/>
            <person name="De Beer W."/>
            <person name="Kaster A.-K."/>
            <person name="Vollmers J."/>
            <person name="Poulsen M."/>
            <person name="Beemelmanns C."/>
        </authorList>
    </citation>
    <scope>NUCLEOTIDE SEQUENCE [LARGE SCALE GENOMIC DNA]</scope>
    <source>
        <strain evidence="4 5">RB5</strain>
    </source>
</reference>
<dbReference type="GO" id="GO:0005975">
    <property type="term" value="P:carbohydrate metabolic process"/>
    <property type="evidence" value="ECO:0007669"/>
    <property type="project" value="UniProtKB-ARBA"/>
</dbReference>
<evidence type="ECO:0000313" key="5">
    <source>
        <dbReference type="Proteomes" id="UP000466345"/>
    </source>
</evidence>
<dbReference type="PANTHER" id="PTHR22872">
    <property type="entry name" value="BTK-BINDING PROTEIN-RELATED"/>
    <property type="match status" value="1"/>
</dbReference>
<feature type="domain" description="RCC1-like" evidence="3">
    <location>
        <begin position="189"/>
        <end position="409"/>
    </location>
</feature>
<name>A0A7K0CNI5_9ACTN</name>
<evidence type="ECO:0000313" key="4">
    <source>
        <dbReference type="EMBL" id="MQY14324.1"/>
    </source>
</evidence>
<dbReference type="PRINTS" id="PR00633">
    <property type="entry name" value="RCCNDNSATION"/>
</dbReference>